<protein>
    <submittedName>
        <fullName evidence="1">Histone H4</fullName>
    </submittedName>
</protein>
<accession>A0A8A1LAG7</accession>
<gene>
    <name evidence="1" type="ORF">I7I53_10269</name>
</gene>
<evidence type="ECO:0000313" key="2">
    <source>
        <dbReference type="Proteomes" id="UP000663419"/>
    </source>
</evidence>
<reference evidence="1" key="1">
    <citation type="submission" date="2021-01" db="EMBL/GenBank/DDBJ databases">
        <title>Chromosome-level genome assembly of a human fungal pathogen reveals clustering of transcriptionally co-regulated genes.</title>
        <authorList>
            <person name="Voorhies M."/>
            <person name="Cohen S."/>
            <person name="Shea T.P."/>
            <person name="Petrus S."/>
            <person name="Munoz J.F."/>
            <person name="Poplawski S."/>
            <person name="Goldman W.E."/>
            <person name="Michael T."/>
            <person name="Cuomo C.A."/>
            <person name="Sil A."/>
            <person name="Beyhan S."/>
        </authorList>
    </citation>
    <scope>NUCLEOTIDE SEQUENCE</scope>
    <source>
        <strain evidence="1">H88</strain>
    </source>
</reference>
<dbReference type="EMBL" id="CP069102">
    <property type="protein sequence ID" value="QSS49805.1"/>
    <property type="molecule type" value="Genomic_DNA"/>
</dbReference>
<evidence type="ECO:0000313" key="1">
    <source>
        <dbReference type="EMBL" id="QSS49805.1"/>
    </source>
</evidence>
<name>A0A8A1LAG7_AJEC8</name>
<sequence>MPCHLFLVLSGRAGGRWSHAACIIQTKCFPPSFEISVSSPSIDVILLAVLRNRNYNEIAALRCFSRIYAFSTCNLPGESMLVSTVQYTRIYISGGFPPCGPALQRNSLTLRPLPSTGVFIVVPFLH</sequence>
<dbReference type="AlphaFoldDB" id="A0A8A1LAG7"/>
<organism evidence="1 2">
    <name type="scientific">Ajellomyces capsulatus (strain H88)</name>
    <name type="common">Darling's disease fungus</name>
    <name type="synonym">Histoplasma capsulatum</name>
    <dbReference type="NCBI Taxonomy" id="544711"/>
    <lineage>
        <taxon>Eukaryota</taxon>
        <taxon>Fungi</taxon>
        <taxon>Dikarya</taxon>
        <taxon>Ascomycota</taxon>
        <taxon>Pezizomycotina</taxon>
        <taxon>Eurotiomycetes</taxon>
        <taxon>Eurotiomycetidae</taxon>
        <taxon>Onygenales</taxon>
        <taxon>Ajellomycetaceae</taxon>
        <taxon>Histoplasma</taxon>
    </lineage>
</organism>
<proteinExistence type="predicted"/>
<dbReference type="Proteomes" id="UP000663419">
    <property type="component" value="Chromosome 1"/>
</dbReference>
<dbReference type="VEuPathDB" id="FungiDB:I7I53_10269"/>